<feature type="domain" description="HTH crp-type" evidence="5">
    <location>
        <begin position="149"/>
        <end position="214"/>
    </location>
</feature>
<protein>
    <submittedName>
        <fullName evidence="6">Regulatory protein YeiL</fullName>
    </submittedName>
</protein>
<dbReference type="PANTHER" id="PTHR24567">
    <property type="entry name" value="CRP FAMILY TRANSCRIPTIONAL REGULATORY PROTEIN"/>
    <property type="match status" value="1"/>
</dbReference>
<feature type="domain" description="Cyclic nucleotide-binding" evidence="4">
    <location>
        <begin position="26"/>
        <end position="116"/>
    </location>
</feature>
<dbReference type="GO" id="GO:0005829">
    <property type="term" value="C:cytosol"/>
    <property type="evidence" value="ECO:0007669"/>
    <property type="project" value="TreeGrafter"/>
</dbReference>
<organism evidence="6">
    <name type="scientific">Intestinibacter bartlettii</name>
    <dbReference type="NCBI Taxonomy" id="261299"/>
    <lineage>
        <taxon>Bacteria</taxon>
        <taxon>Bacillati</taxon>
        <taxon>Bacillota</taxon>
        <taxon>Clostridia</taxon>
        <taxon>Peptostreptococcales</taxon>
        <taxon>Peptostreptococcaceae</taxon>
        <taxon>Intestinibacter</taxon>
    </lineage>
</organism>
<dbReference type="InterPro" id="IPR014710">
    <property type="entry name" value="RmlC-like_jellyroll"/>
</dbReference>
<dbReference type="Gene3D" id="2.60.120.10">
    <property type="entry name" value="Jelly Rolls"/>
    <property type="match status" value="1"/>
</dbReference>
<evidence type="ECO:0000259" key="5">
    <source>
        <dbReference type="PROSITE" id="PS51063"/>
    </source>
</evidence>
<reference evidence="6" key="1">
    <citation type="submission" date="2019-11" db="EMBL/GenBank/DDBJ databases">
        <authorList>
            <person name="Feng L."/>
        </authorList>
    </citation>
    <scope>NUCLEOTIDE SEQUENCE</scope>
    <source>
        <strain evidence="6">IbartlettiiLFYP30</strain>
    </source>
</reference>
<keyword evidence="2" id="KW-0238">DNA-binding</keyword>
<dbReference type="InterPro" id="IPR012318">
    <property type="entry name" value="HTH_CRP"/>
</dbReference>
<dbReference type="SUPFAM" id="SSF46785">
    <property type="entry name" value="Winged helix' DNA-binding domain"/>
    <property type="match status" value="1"/>
</dbReference>
<dbReference type="Pfam" id="PF13545">
    <property type="entry name" value="HTH_Crp_2"/>
    <property type="match status" value="1"/>
</dbReference>
<dbReference type="RefSeq" id="WP_024062063.1">
    <property type="nucleotide sequence ID" value="NZ_CACRUE010000033.1"/>
</dbReference>
<proteinExistence type="predicted"/>
<dbReference type="PANTHER" id="PTHR24567:SF26">
    <property type="entry name" value="REGULATORY PROTEIN YEIL"/>
    <property type="match status" value="1"/>
</dbReference>
<dbReference type="InterPro" id="IPR036390">
    <property type="entry name" value="WH_DNA-bd_sf"/>
</dbReference>
<gene>
    <name evidence="6" type="primary">yeiL</name>
    <name evidence="6" type="ORF">IBLFYP30_02447</name>
</gene>
<dbReference type="InterPro" id="IPR018490">
    <property type="entry name" value="cNMP-bd_dom_sf"/>
</dbReference>
<dbReference type="SMART" id="SM00100">
    <property type="entry name" value="cNMP"/>
    <property type="match status" value="1"/>
</dbReference>
<keyword evidence="1" id="KW-0805">Transcription regulation</keyword>
<dbReference type="PROSITE" id="PS50042">
    <property type="entry name" value="CNMP_BINDING_3"/>
    <property type="match status" value="1"/>
</dbReference>
<evidence type="ECO:0000256" key="3">
    <source>
        <dbReference type="ARBA" id="ARBA00023163"/>
    </source>
</evidence>
<dbReference type="PROSITE" id="PS51063">
    <property type="entry name" value="HTH_CRP_2"/>
    <property type="match status" value="1"/>
</dbReference>
<dbReference type="GO" id="GO:0003700">
    <property type="term" value="F:DNA-binding transcription factor activity"/>
    <property type="evidence" value="ECO:0007669"/>
    <property type="project" value="TreeGrafter"/>
</dbReference>
<evidence type="ECO:0000256" key="1">
    <source>
        <dbReference type="ARBA" id="ARBA00023015"/>
    </source>
</evidence>
<dbReference type="SUPFAM" id="SSF51206">
    <property type="entry name" value="cAMP-binding domain-like"/>
    <property type="match status" value="1"/>
</dbReference>
<accession>A0A6N3E4K6</accession>
<dbReference type="NCBIfam" id="NF007707">
    <property type="entry name" value="PRK10402.1"/>
    <property type="match status" value="1"/>
</dbReference>
<evidence type="ECO:0000313" key="6">
    <source>
        <dbReference type="EMBL" id="VYU35562.1"/>
    </source>
</evidence>
<dbReference type="GO" id="GO:0003677">
    <property type="term" value="F:DNA binding"/>
    <property type="evidence" value="ECO:0007669"/>
    <property type="project" value="UniProtKB-KW"/>
</dbReference>
<sequence>MLKINDNKKLNYYINKYKINEIFSSDIYPYMEIHHFKKNEHICLSGEELKYLYLFVEGKSKVYITTPNGKSLLVRFYSPVQIVGEIELLNKIEFQCNIQAIRDCICIAVPRKIIEEKYLKDSKFLHYISTHLALKLASLSVSNSVNILYPLENRLASYILASYTNEDSNNTENLTQIAEFLGTSYRHLLRVVKEFELEKIIKRDNKKLVILDKDKLEDLAEDLYQ</sequence>
<evidence type="ECO:0000256" key="2">
    <source>
        <dbReference type="ARBA" id="ARBA00023125"/>
    </source>
</evidence>
<dbReference type="InterPro" id="IPR050397">
    <property type="entry name" value="Env_Response_Regulators"/>
</dbReference>
<dbReference type="Pfam" id="PF00027">
    <property type="entry name" value="cNMP_binding"/>
    <property type="match status" value="1"/>
</dbReference>
<keyword evidence="3" id="KW-0804">Transcription</keyword>
<dbReference type="InterPro" id="IPR000595">
    <property type="entry name" value="cNMP-bd_dom"/>
</dbReference>
<name>A0A6N3E4K6_9FIRM</name>
<evidence type="ECO:0000259" key="4">
    <source>
        <dbReference type="PROSITE" id="PS50042"/>
    </source>
</evidence>
<dbReference type="EMBL" id="CACRUE010000033">
    <property type="protein sequence ID" value="VYU35562.1"/>
    <property type="molecule type" value="Genomic_DNA"/>
</dbReference>
<dbReference type="AlphaFoldDB" id="A0A6N3E4K6"/>
<dbReference type="CDD" id="cd00038">
    <property type="entry name" value="CAP_ED"/>
    <property type="match status" value="1"/>
</dbReference>